<evidence type="ECO:0000313" key="5">
    <source>
        <dbReference type="EMBL" id="RWS06060.1"/>
    </source>
</evidence>
<organism evidence="5 6">
    <name type="scientific">Dinothrombium tinctorium</name>
    <dbReference type="NCBI Taxonomy" id="1965070"/>
    <lineage>
        <taxon>Eukaryota</taxon>
        <taxon>Metazoa</taxon>
        <taxon>Ecdysozoa</taxon>
        <taxon>Arthropoda</taxon>
        <taxon>Chelicerata</taxon>
        <taxon>Arachnida</taxon>
        <taxon>Acari</taxon>
        <taxon>Acariformes</taxon>
        <taxon>Trombidiformes</taxon>
        <taxon>Prostigmata</taxon>
        <taxon>Anystina</taxon>
        <taxon>Parasitengona</taxon>
        <taxon>Trombidioidea</taxon>
        <taxon>Trombidiidae</taxon>
        <taxon>Dinothrombium</taxon>
    </lineage>
</organism>
<keyword evidence="6" id="KW-1185">Reference proteome</keyword>
<dbReference type="EMBL" id="NCKU01006146">
    <property type="protein sequence ID" value="RWS03796.1"/>
    <property type="molecule type" value="Genomic_DNA"/>
</dbReference>
<dbReference type="Pfam" id="PF00651">
    <property type="entry name" value="BTB"/>
    <property type="match status" value="1"/>
</dbReference>
<dbReference type="EMBL" id="NCKU01004361">
    <property type="protein sequence ID" value="RWS06060.1"/>
    <property type="molecule type" value="Genomic_DNA"/>
</dbReference>
<feature type="domain" description="BTB" evidence="1">
    <location>
        <begin position="186"/>
        <end position="254"/>
    </location>
</feature>
<evidence type="ECO:0000313" key="6">
    <source>
        <dbReference type="Proteomes" id="UP000285301"/>
    </source>
</evidence>
<dbReference type="InterPro" id="IPR008974">
    <property type="entry name" value="TRAF-like"/>
</dbReference>
<dbReference type="InterPro" id="IPR011333">
    <property type="entry name" value="SKP1/BTB/POZ_sf"/>
</dbReference>
<dbReference type="EMBL" id="NCKU01006071">
    <property type="protein sequence ID" value="RWS03861.1"/>
    <property type="molecule type" value="Genomic_DNA"/>
</dbReference>
<dbReference type="Pfam" id="PF22486">
    <property type="entry name" value="MATH_2"/>
    <property type="match status" value="1"/>
</dbReference>
<sequence>MENAASETITDIQIKTFVHLWKVRSFAHIQEHKKILRCEFSPPGSKDVWKLSLKLNTVKCGKEGIGFFLYLKSLEETGATQVRAMYDLCVLDLIGQRKYSRECSKPKGKIYKVSGGGCGFSFFKSKDDLMKPEILGSEGTLTILIELSVFGDIIESSTNNFWQIEQFAQGSLSADIRALLEAQHECDFMIESNDGMQFNIHKFILKARSNVFKAMLEHRTKEKIENKIKIGEFNSIVIKELINFMYKDVVDDLPNVAEQLLLAADKYNLVALKKLCAQYLFSRIDIENCGSLLVLSDMSNCWELKEKVLYFIKLNADKICSNDHFEKAVDKRPSLYKETCFAISTTKKLKTTVKSERTEHNYATTA</sequence>
<dbReference type="PROSITE" id="PS50144">
    <property type="entry name" value="MATH"/>
    <property type="match status" value="1"/>
</dbReference>
<dbReference type="Gene3D" id="3.30.710.10">
    <property type="entry name" value="Potassium Channel Kv1.1, Chain A"/>
    <property type="match status" value="1"/>
</dbReference>
<dbReference type="AlphaFoldDB" id="A0A3S3PD45"/>
<evidence type="ECO:0008006" key="7">
    <source>
        <dbReference type="Google" id="ProtNLM"/>
    </source>
</evidence>
<comment type="caution">
    <text evidence="5">The sequence shown here is derived from an EMBL/GenBank/DDBJ whole genome shotgun (WGS) entry which is preliminary data.</text>
</comment>
<reference evidence="5 6" key="1">
    <citation type="journal article" date="2018" name="Gigascience">
        <title>Genomes of trombidid mites reveal novel predicted allergens and laterally-transferred genes associated with secondary metabolism.</title>
        <authorList>
            <person name="Dong X."/>
            <person name="Chaisiri K."/>
            <person name="Xia D."/>
            <person name="Armstrong S.D."/>
            <person name="Fang Y."/>
            <person name="Donnelly M.J."/>
            <person name="Kadowaki T."/>
            <person name="McGarry J.W."/>
            <person name="Darby A.C."/>
            <person name="Makepeace B.L."/>
        </authorList>
    </citation>
    <scope>NUCLEOTIDE SEQUENCE [LARGE SCALE GENOMIC DNA]</scope>
    <source>
        <strain evidence="5">UoL-WK</strain>
    </source>
</reference>
<evidence type="ECO:0000313" key="4">
    <source>
        <dbReference type="EMBL" id="RWS03861.1"/>
    </source>
</evidence>
<dbReference type="Proteomes" id="UP000285301">
    <property type="component" value="Unassembled WGS sequence"/>
</dbReference>
<dbReference type="GO" id="GO:0030163">
    <property type="term" value="P:protein catabolic process"/>
    <property type="evidence" value="ECO:0007669"/>
    <property type="project" value="UniProtKB-ARBA"/>
</dbReference>
<name>A0A3S3PD45_9ACAR</name>
<dbReference type="Gene3D" id="1.25.40.420">
    <property type="match status" value="1"/>
</dbReference>
<evidence type="ECO:0000259" key="1">
    <source>
        <dbReference type="PROSITE" id="PS50097"/>
    </source>
</evidence>
<dbReference type="OrthoDB" id="6412608at2759"/>
<evidence type="ECO:0000259" key="2">
    <source>
        <dbReference type="PROSITE" id="PS50144"/>
    </source>
</evidence>
<dbReference type="STRING" id="1965070.A0A3S3PD45"/>
<dbReference type="Gene3D" id="2.60.210.10">
    <property type="entry name" value="Apoptosis, Tumor Necrosis Factor Receptor Associated Protein 2, Chain A"/>
    <property type="match status" value="1"/>
</dbReference>
<dbReference type="CDD" id="cd00121">
    <property type="entry name" value="MATH"/>
    <property type="match status" value="1"/>
</dbReference>
<reference evidence="5" key="2">
    <citation type="submission" date="2018-11" db="EMBL/GenBank/DDBJ databases">
        <title>Trombidioid mite genomics.</title>
        <authorList>
            <person name="Dong X."/>
        </authorList>
    </citation>
    <scope>NUCLEOTIDE SEQUENCE</scope>
    <source>
        <strain evidence="5">UoL-WK</strain>
    </source>
</reference>
<protein>
    <recommendedName>
        <fullName evidence="7">Protein roadkill-like protein</fullName>
    </recommendedName>
</protein>
<dbReference type="SUPFAM" id="SSF49599">
    <property type="entry name" value="TRAF domain-like"/>
    <property type="match status" value="1"/>
</dbReference>
<dbReference type="PROSITE" id="PS50097">
    <property type="entry name" value="BTB"/>
    <property type="match status" value="1"/>
</dbReference>
<dbReference type="SUPFAM" id="SSF54695">
    <property type="entry name" value="POZ domain"/>
    <property type="match status" value="1"/>
</dbReference>
<accession>A0A3S3PD45</accession>
<dbReference type="InterPro" id="IPR000210">
    <property type="entry name" value="BTB/POZ_dom"/>
</dbReference>
<dbReference type="PANTHER" id="PTHR24413">
    <property type="entry name" value="SPECKLE-TYPE POZ PROTEIN"/>
    <property type="match status" value="1"/>
</dbReference>
<dbReference type="InterPro" id="IPR002083">
    <property type="entry name" value="MATH/TRAF_dom"/>
</dbReference>
<evidence type="ECO:0000313" key="3">
    <source>
        <dbReference type="EMBL" id="RWS03796.1"/>
    </source>
</evidence>
<dbReference type="SMART" id="SM00225">
    <property type="entry name" value="BTB"/>
    <property type="match status" value="1"/>
</dbReference>
<proteinExistence type="predicted"/>
<feature type="domain" description="MATH" evidence="2">
    <location>
        <begin position="16"/>
        <end position="147"/>
    </location>
</feature>
<gene>
    <name evidence="4" type="ORF">B4U79_09756</name>
    <name evidence="5" type="ORF">B4U79_16249</name>
    <name evidence="3" type="ORF">B4U79_16477</name>
</gene>